<dbReference type="Proteomes" id="UP000247810">
    <property type="component" value="Unassembled WGS sequence"/>
</dbReference>
<reference evidence="2 3" key="1">
    <citation type="submission" date="2018-02" db="EMBL/GenBank/DDBJ databases">
        <title>The genomes of Aspergillus section Nigri reveals drivers in fungal speciation.</title>
        <authorList>
            <consortium name="DOE Joint Genome Institute"/>
            <person name="Vesth T.C."/>
            <person name="Nybo J."/>
            <person name="Theobald S."/>
            <person name="Brandl J."/>
            <person name="Frisvad J.C."/>
            <person name="Nielsen K.F."/>
            <person name="Lyhne E.K."/>
            <person name="Kogle M.E."/>
            <person name="Kuo A."/>
            <person name="Riley R."/>
            <person name="Clum A."/>
            <person name="Nolan M."/>
            <person name="Lipzen A."/>
            <person name="Salamov A."/>
            <person name="Henrissat B."/>
            <person name="Wiebenga A."/>
            <person name="De vries R.P."/>
            <person name="Grigoriev I.V."/>
            <person name="Mortensen U.H."/>
            <person name="Andersen M.R."/>
            <person name="Baker S.E."/>
        </authorList>
    </citation>
    <scope>NUCLEOTIDE SEQUENCE [LARGE SCALE GENOMIC DNA]</scope>
    <source>
        <strain evidence="2 3">CBS 707.79</strain>
    </source>
</reference>
<dbReference type="EMBL" id="KZ826076">
    <property type="protein sequence ID" value="PYH88635.1"/>
    <property type="molecule type" value="Genomic_DNA"/>
</dbReference>
<evidence type="ECO:0000313" key="2">
    <source>
        <dbReference type="EMBL" id="PYH88635.1"/>
    </source>
</evidence>
<proteinExistence type="predicted"/>
<feature type="compositionally biased region" description="Basic and acidic residues" evidence="1">
    <location>
        <begin position="1"/>
        <end position="12"/>
    </location>
</feature>
<keyword evidence="3" id="KW-1185">Reference proteome</keyword>
<evidence type="ECO:0000313" key="3">
    <source>
        <dbReference type="Proteomes" id="UP000247810"/>
    </source>
</evidence>
<protein>
    <submittedName>
        <fullName evidence="2">Uncharacterized protein</fullName>
    </submittedName>
</protein>
<dbReference type="AlphaFoldDB" id="A0A319CTP9"/>
<sequence>MPPKGNRQEAIRKALGTKRKKREAKQQRMENARKHRRYNMSVESDSGSESQKDGATGKSASNASINSVRGRIWELHCGTEKLNKIWNAEQKAVKSNKKNLEKHLSNYQSALVLNETMNKFVWNMHKDLVKIACREKSAVEDRSFRDATLNSLYGTKTGEGGLAEYENDWDIVAGHLNRNILDRHMGEKPFDLLECDIIGVWASTRFDQPIFVEDIPGYDLTPSEYGLIIPPEKEETITAAQLNHWTRS</sequence>
<dbReference type="VEuPathDB" id="FungiDB:BO71DRAFT_435538"/>
<accession>A0A319CTP9</accession>
<gene>
    <name evidence="2" type="ORF">BO71DRAFT_435538</name>
</gene>
<evidence type="ECO:0000256" key="1">
    <source>
        <dbReference type="SAM" id="MobiDB-lite"/>
    </source>
</evidence>
<organism evidence="2 3">
    <name type="scientific">Aspergillus ellipticus CBS 707.79</name>
    <dbReference type="NCBI Taxonomy" id="1448320"/>
    <lineage>
        <taxon>Eukaryota</taxon>
        <taxon>Fungi</taxon>
        <taxon>Dikarya</taxon>
        <taxon>Ascomycota</taxon>
        <taxon>Pezizomycotina</taxon>
        <taxon>Eurotiomycetes</taxon>
        <taxon>Eurotiomycetidae</taxon>
        <taxon>Eurotiales</taxon>
        <taxon>Aspergillaceae</taxon>
        <taxon>Aspergillus</taxon>
        <taxon>Aspergillus subgen. Circumdati</taxon>
    </lineage>
</organism>
<feature type="region of interest" description="Disordered" evidence="1">
    <location>
        <begin position="1"/>
        <end position="62"/>
    </location>
</feature>
<name>A0A319CTP9_9EURO</name>